<dbReference type="EMBL" id="CAJPDS010000046">
    <property type="protein sequence ID" value="CAF9928078.1"/>
    <property type="molecule type" value="Genomic_DNA"/>
</dbReference>
<keyword evidence="8" id="KW-1185">Reference proteome</keyword>
<organism evidence="7 8">
    <name type="scientific">Heterodermia speciosa</name>
    <dbReference type="NCBI Taxonomy" id="116794"/>
    <lineage>
        <taxon>Eukaryota</taxon>
        <taxon>Fungi</taxon>
        <taxon>Dikarya</taxon>
        <taxon>Ascomycota</taxon>
        <taxon>Pezizomycotina</taxon>
        <taxon>Lecanoromycetes</taxon>
        <taxon>OSLEUM clade</taxon>
        <taxon>Lecanoromycetidae</taxon>
        <taxon>Caliciales</taxon>
        <taxon>Physciaceae</taxon>
        <taxon>Heterodermia</taxon>
    </lineage>
</organism>
<evidence type="ECO:0000256" key="4">
    <source>
        <dbReference type="ARBA" id="ARBA00023136"/>
    </source>
</evidence>
<keyword evidence="2 5" id="KW-0812">Transmembrane</keyword>
<comment type="caution">
    <text evidence="7">The sequence shown here is derived from an EMBL/GenBank/DDBJ whole genome shotgun (WGS) entry which is preliminary data.</text>
</comment>
<dbReference type="GO" id="GO:0016020">
    <property type="term" value="C:membrane"/>
    <property type="evidence" value="ECO:0007669"/>
    <property type="project" value="UniProtKB-SubCell"/>
</dbReference>
<dbReference type="InterPro" id="IPR008253">
    <property type="entry name" value="Marvel"/>
</dbReference>
<evidence type="ECO:0000313" key="8">
    <source>
        <dbReference type="Proteomes" id="UP000664521"/>
    </source>
</evidence>
<name>A0A8H3FUL0_9LECA</name>
<evidence type="ECO:0000313" key="7">
    <source>
        <dbReference type="EMBL" id="CAF9928078.1"/>
    </source>
</evidence>
<evidence type="ECO:0000256" key="1">
    <source>
        <dbReference type="ARBA" id="ARBA00004141"/>
    </source>
</evidence>
<dbReference type="Pfam" id="PF01284">
    <property type="entry name" value="MARVEL"/>
    <property type="match status" value="1"/>
</dbReference>
<dbReference type="OrthoDB" id="10511539at2759"/>
<protein>
    <recommendedName>
        <fullName evidence="6">MARVEL domain-containing protein</fullName>
    </recommendedName>
</protein>
<dbReference type="AlphaFoldDB" id="A0A8H3FUL0"/>
<keyword evidence="4 5" id="KW-0472">Membrane</keyword>
<feature type="transmembrane region" description="Helical" evidence="5">
    <location>
        <begin position="99"/>
        <end position="122"/>
    </location>
</feature>
<sequence>MGCHCPVLLVVRVFQICFSLIVLAATADIAHKFADARQLIDSLDQAVHVNPVIAQLIDHVLKTPQRIFLGMFVSVWTILVAFYIVFVSRIRKGKFAPHAAIVCLEILTILFWFLAFVALALFTVEIEPICLLGDGFPVVKAIIKTCIVMKTAAALAALSWFLWLVTCTTVAIQACRSRKKEARTYVTTQGLETGPATQSAVSAPVMGRDYKDDQGVSVRTVEMLPLSRGSNGRL</sequence>
<evidence type="ECO:0000256" key="5">
    <source>
        <dbReference type="SAM" id="Phobius"/>
    </source>
</evidence>
<feature type="domain" description="MARVEL" evidence="6">
    <location>
        <begin position="8"/>
        <end position="167"/>
    </location>
</feature>
<reference evidence="7" key="1">
    <citation type="submission" date="2021-03" db="EMBL/GenBank/DDBJ databases">
        <authorList>
            <person name="Tagirdzhanova G."/>
        </authorList>
    </citation>
    <scope>NUCLEOTIDE SEQUENCE</scope>
</reference>
<keyword evidence="3 5" id="KW-1133">Transmembrane helix</keyword>
<proteinExistence type="predicted"/>
<evidence type="ECO:0000259" key="6">
    <source>
        <dbReference type="Pfam" id="PF01284"/>
    </source>
</evidence>
<feature type="transmembrane region" description="Helical" evidence="5">
    <location>
        <begin position="7"/>
        <end position="27"/>
    </location>
</feature>
<dbReference type="PANTHER" id="PTHR37451">
    <property type="entry name" value="MARVEL DOMAIN"/>
    <property type="match status" value="1"/>
</dbReference>
<evidence type="ECO:0000256" key="3">
    <source>
        <dbReference type="ARBA" id="ARBA00022989"/>
    </source>
</evidence>
<dbReference type="PANTHER" id="PTHR37451:SF1">
    <property type="entry name" value="MARVEL DOMAIN-CONTAINING PROTEIN"/>
    <property type="match status" value="1"/>
</dbReference>
<evidence type="ECO:0000256" key="2">
    <source>
        <dbReference type="ARBA" id="ARBA00022692"/>
    </source>
</evidence>
<dbReference type="Proteomes" id="UP000664521">
    <property type="component" value="Unassembled WGS sequence"/>
</dbReference>
<feature type="transmembrane region" description="Helical" evidence="5">
    <location>
        <begin position="67"/>
        <end position="87"/>
    </location>
</feature>
<accession>A0A8H3FUL0</accession>
<gene>
    <name evidence="7" type="ORF">HETSPECPRED_006747</name>
</gene>
<feature type="transmembrane region" description="Helical" evidence="5">
    <location>
        <begin position="142"/>
        <end position="172"/>
    </location>
</feature>
<comment type="subcellular location">
    <subcellularLocation>
        <location evidence="1">Membrane</location>
        <topology evidence="1">Multi-pass membrane protein</topology>
    </subcellularLocation>
</comment>